<evidence type="ECO:0000313" key="7">
    <source>
        <dbReference type="Proteomes" id="UP000321638"/>
    </source>
</evidence>
<feature type="signal peptide" evidence="4">
    <location>
        <begin position="1"/>
        <end position="23"/>
    </location>
</feature>
<dbReference type="PANTHER" id="PTHR30024">
    <property type="entry name" value="ALIPHATIC SULFONATES-BINDING PROTEIN-RELATED"/>
    <property type="match status" value="1"/>
</dbReference>
<dbReference type="Gene3D" id="3.40.190.10">
    <property type="entry name" value="Periplasmic binding protein-like II"/>
    <property type="match status" value="2"/>
</dbReference>
<comment type="subcellular location">
    <subcellularLocation>
        <location evidence="1">Periplasm</location>
    </subcellularLocation>
</comment>
<evidence type="ECO:0000259" key="5">
    <source>
        <dbReference type="Pfam" id="PF09084"/>
    </source>
</evidence>
<evidence type="ECO:0000256" key="3">
    <source>
        <dbReference type="ARBA" id="ARBA00022729"/>
    </source>
</evidence>
<dbReference type="InterPro" id="IPR015168">
    <property type="entry name" value="SsuA/THI5"/>
</dbReference>
<dbReference type="PANTHER" id="PTHR30024:SF47">
    <property type="entry name" value="TAURINE-BINDING PERIPLASMIC PROTEIN"/>
    <property type="match status" value="1"/>
</dbReference>
<name>A0A5C8PL67_9HYPH</name>
<dbReference type="Proteomes" id="UP000321638">
    <property type="component" value="Unassembled WGS sequence"/>
</dbReference>
<evidence type="ECO:0000313" key="6">
    <source>
        <dbReference type="EMBL" id="TXL74119.1"/>
    </source>
</evidence>
<feature type="chain" id="PRO_5022881892" evidence="4">
    <location>
        <begin position="24"/>
        <end position="310"/>
    </location>
</feature>
<comment type="caution">
    <text evidence="6">The sequence shown here is derived from an EMBL/GenBank/DDBJ whole genome shotgun (WGS) entry which is preliminary data.</text>
</comment>
<dbReference type="SUPFAM" id="SSF53850">
    <property type="entry name" value="Periplasmic binding protein-like II"/>
    <property type="match status" value="1"/>
</dbReference>
<feature type="domain" description="SsuA/THI5-like" evidence="5">
    <location>
        <begin position="35"/>
        <end position="252"/>
    </location>
</feature>
<dbReference type="RefSeq" id="WP_147848365.1">
    <property type="nucleotide sequence ID" value="NZ_VDUZ01000020.1"/>
</dbReference>
<keyword evidence="7" id="KW-1185">Reference proteome</keyword>
<gene>
    <name evidence="6" type="ORF">FHP25_18110</name>
</gene>
<dbReference type="AlphaFoldDB" id="A0A5C8PL67"/>
<proteinExistence type="inferred from homology"/>
<dbReference type="Pfam" id="PF09084">
    <property type="entry name" value="NMT1"/>
    <property type="match status" value="1"/>
</dbReference>
<reference evidence="6 7" key="1">
    <citation type="submission" date="2019-06" db="EMBL/GenBank/DDBJ databases">
        <title>New taxonomy in bacterial strain CC-CFT640, isolated from vineyard.</title>
        <authorList>
            <person name="Lin S.-Y."/>
            <person name="Tsai C.-F."/>
            <person name="Young C.-C."/>
        </authorList>
    </citation>
    <scope>NUCLEOTIDE SEQUENCE [LARGE SCALE GENOMIC DNA]</scope>
    <source>
        <strain evidence="6 7">CC-CFT640</strain>
    </source>
</reference>
<evidence type="ECO:0000256" key="2">
    <source>
        <dbReference type="ARBA" id="ARBA00010742"/>
    </source>
</evidence>
<accession>A0A5C8PL67</accession>
<dbReference type="EMBL" id="VDUZ01000020">
    <property type="protein sequence ID" value="TXL74119.1"/>
    <property type="molecule type" value="Genomic_DNA"/>
</dbReference>
<keyword evidence="3 4" id="KW-0732">Signal</keyword>
<evidence type="ECO:0000256" key="1">
    <source>
        <dbReference type="ARBA" id="ARBA00004418"/>
    </source>
</evidence>
<evidence type="ECO:0000256" key="4">
    <source>
        <dbReference type="SAM" id="SignalP"/>
    </source>
</evidence>
<dbReference type="OrthoDB" id="7375392at2"/>
<protein>
    <submittedName>
        <fullName evidence="6">Metal ABC transporter substrate-binding protein</fullName>
    </submittedName>
</protein>
<dbReference type="GO" id="GO:0042597">
    <property type="term" value="C:periplasmic space"/>
    <property type="evidence" value="ECO:0007669"/>
    <property type="project" value="UniProtKB-SubCell"/>
</dbReference>
<comment type="similarity">
    <text evidence="2">Belongs to the bacterial solute-binding protein SsuA/TauA family.</text>
</comment>
<sequence>MTRLLTGLAAALLSAALAASAAAQTKVGIGYTAVTDFAAAFVAREEGFFKKRGLDAELTLIAINSNIPAALMSDSIQFGGPTPSVFLQAVDGGLDLVAVSGASVSARENARGGGVVARTGVEIKTPQDFVGKKVGAPGLGAFLHVLFRQWLIEKGVDPRKVTFVEVSFPTMNDVLKGGTVDAVVTADPFMSRMVAAGTGTVAFHYMADLPDGKPQILYAATRDWAQKNAATVAAFRAAIAEGSAFVAANPDKTREHMGKYIKLPPEVLKGVLISRPDAALTADQLNWWVDVMKGQGMFKTGPDAAKLLLP</sequence>
<organism evidence="6 7">
    <name type="scientific">Vineibacter terrae</name>
    <dbReference type="NCBI Taxonomy" id="2586908"/>
    <lineage>
        <taxon>Bacteria</taxon>
        <taxon>Pseudomonadati</taxon>
        <taxon>Pseudomonadota</taxon>
        <taxon>Alphaproteobacteria</taxon>
        <taxon>Hyphomicrobiales</taxon>
        <taxon>Vineibacter</taxon>
    </lineage>
</organism>